<feature type="region of interest" description="Disordered" evidence="1">
    <location>
        <begin position="320"/>
        <end position="592"/>
    </location>
</feature>
<evidence type="ECO:0000313" key="5">
    <source>
        <dbReference type="Proteomes" id="UP000654075"/>
    </source>
</evidence>
<keyword evidence="5" id="KW-1185">Reference proteome</keyword>
<feature type="compositionally biased region" description="Low complexity" evidence="1">
    <location>
        <begin position="570"/>
        <end position="583"/>
    </location>
</feature>
<feature type="signal peptide" evidence="3">
    <location>
        <begin position="1"/>
        <end position="37"/>
    </location>
</feature>
<feature type="compositionally biased region" description="Polar residues" evidence="1">
    <location>
        <begin position="420"/>
        <end position="435"/>
    </location>
</feature>
<evidence type="ECO:0000256" key="1">
    <source>
        <dbReference type="SAM" id="MobiDB-lite"/>
    </source>
</evidence>
<dbReference type="AlphaFoldDB" id="A0A813HYX7"/>
<feature type="transmembrane region" description="Helical" evidence="2">
    <location>
        <begin position="168"/>
        <end position="188"/>
    </location>
</feature>
<feature type="region of interest" description="Disordered" evidence="1">
    <location>
        <begin position="876"/>
        <end position="895"/>
    </location>
</feature>
<feature type="region of interest" description="Disordered" evidence="1">
    <location>
        <begin position="679"/>
        <end position="708"/>
    </location>
</feature>
<accession>A0A813HYX7</accession>
<feature type="compositionally biased region" description="Basic and acidic residues" evidence="1">
    <location>
        <begin position="489"/>
        <end position="502"/>
    </location>
</feature>
<organism evidence="4 5">
    <name type="scientific">Polarella glacialis</name>
    <name type="common">Dinoflagellate</name>
    <dbReference type="NCBI Taxonomy" id="89957"/>
    <lineage>
        <taxon>Eukaryota</taxon>
        <taxon>Sar</taxon>
        <taxon>Alveolata</taxon>
        <taxon>Dinophyceae</taxon>
        <taxon>Suessiales</taxon>
        <taxon>Suessiaceae</taxon>
        <taxon>Polarella</taxon>
    </lineage>
</organism>
<evidence type="ECO:0008006" key="6">
    <source>
        <dbReference type="Google" id="ProtNLM"/>
    </source>
</evidence>
<feature type="region of interest" description="Disordered" evidence="1">
    <location>
        <begin position="748"/>
        <end position="771"/>
    </location>
</feature>
<keyword evidence="2" id="KW-0812">Transmembrane</keyword>
<feature type="compositionally biased region" description="Low complexity" evidence="1">
    <location>
        <begin position="410"/>
        <end position="419"/>
    </location>
</feature>
<feature type="compositionally biased region" description="Low complexity" evidence="1">
    <location>
        <begin position="632"/>
        <end position="647"/>
    </location>
</feature>
<feature type="compositionally biased region" description="Low complexity" evidence="1">
    <location>
        <begin position="367"/>
        <end position="381"/>
    </location>
</feature>
<proteinExistence type="predicted"/>
<feature type="region of interest" description="Disordered" evidence="1">
    <location>
        <begin position="623"/>
        <end position="656"/>
    </location>
</feature>
<gene>
    <name evidence="4" type="ORF">PGLA1383_LOCUS57236</name>
</gene>
<name>A0A813HYX7_POLGL</name>
<evidence type="ECO:0000256" key="2">
    <source>
        <dbReference type="SAM" id="Phobius"/>
    </source>
</evidence>
<feature type="compositionally biased region" description="Polar residues" evidence="1">
    <location>
        <begin position="211"/>
        <end position="226"/>
    </location>
</feature>
<feature type="chain" id="PRO_5032563733" description="Transmembrane protein" evidence="3">
    <location>
        <begin position="38"/>
        <end position="895"/>
    </location>
</feature>
<feature type="compositionally biased region" description="Pro residues" evidence="1">
    <location>
        <begin position="690"/>
        <end position="701"/>
    </location>
</feature>
<feature type="compositionally biased region" description="Basic and acidic residues" evidence="1">
    <location>
        <begin position="320"/>
        <end position="345"/>
    </location>
</feature>
<protein>
    <recommendedName>
        <fullName evidence="6">Transmembrane protein</fullName>
    </recommendedName>
</protein>
<feature type="compositionally biased region" description="Low complexity" evidence="1">
    <location>
        <begin position="506"/>
        <end position="523"/>
    </location>
</feature>
<feature type="compositionally biased region" description="Low complexity" evidence="1">
    <location>
        <begin position="750"/>
        <end position="765"/>
    </location>
</feature>
<evidence type="ECO:0000256" key="3">
    <source>
        <dbReference type="SAM" id="SignalP"/>
    </source>
</evidence>
<feature type="compositionally biased region" description="Low complexity" evidence="1">
    <location>
        <begin position="438"/>
        <end position="451"/>
    </location>
</feature>
<feature type="compositionally biased region" description="Basic and acidic residues" evidence="1">
    <location>
        <begin position="256"/>
        <end position="268"/>
    </location>
</feature>
<keyword evidence="2" id="KW-0472">Membrane</keyword>
<reference evidence="4" key="1">
    <citation type="submission" date="2021-02" db="EMBL/GenBank/DDBJ databases">
        <authorList>
            <person name="Dougan E. K."/>
            <person name="Rhodes N."/>
            <person name="Thang M."/>
            <person name="Chan C."/>
        </authorList>
    </citation>
    <scope>NUCLEOTIDE SEQUENCE</scope>
</reference>
<evidence type="ECO:0000313" key="4">
    <source>
        <dbReference type="EMBL" id="CAE8642821.1"/>
    </source>
</evidence>
<feature type="compositionally biased region" description="Low complexity" evidence="1">
    <location>
        <begin position="346"/>
        <end position="355"/>
    </location>
</feature>
<keyword evidence="3" id="KW-0732">Signal</keyword>
<feature type="compositionally biased region" description="Low complexity" evidence="1">
    <location>
        <begin position="288"/>
        <end position="297"/>
    </location>
</feature>
<feature type="region of interest" description="Disordered" evidence="1">
    <location>
        <begin position="211"/>
        <end position="297"/>
    </location>
</feature>
<sequence length="895" mass="94110">MARFGDPSRCCSSSPRRLSLLTAVLFLVGFCPPGAYAVPASAVQPDHLSRSLVLDSSAANSLAACMHEDPSSCGCLQGAGSQGSGLGGSGRVDLTLMPRRLARLRSALATALLLALLSCVATLFCAGASSKPKTPRKGISQPTLSIARRWAKDLLDIFVAFPFQGARFFFNLIIVVPFTAVFSIGIAVHTARKARLQQQLLDEAFAIAASTAPQGESSRRGGSSAKQDSRQPGGRSEGRAVGPAGRTDPKSKRKTGPAEREKKKEPEVRPATLLARASSKTVPSKEALQQPLQQPLQECNKQPMQECKQPLQECVQPLHKSAEAESLHEIAESLHESAEPLHETAESLTESAESLQIVHEEPQLDTPQQEPQESHQQQHSQQPDEEPTQQPQVQQPPQPPQQEQPKQHPPKQQQPKKQPLSTVHPSPAGSTNPRSSKAAGASAPLAATAVAGLGKSNLPGEVLPDTDEEAQKEQWQEVQQNHSKRAGKKEKPEKPEKPEKRQSGKASAATVCTAPQAASAASRKAPEHPTASGVPKEQPQPANPKSSAPGGRHNLAPPEKARVVAATSKSPEAAAVPVASATPPRNPWKAFTDRLSGAFQPGAVSPAPEVVQSKADTTAAAALQLPPPPSLTPQQMQQACPQAARRPPAAPPPMAPAYVSAVTSEFILGDEFVPQAIPVSKRGSKRSPPSTQPPGPPPGPLFPSASKGSAESVVGTFCSWNTGGTGGTADLRFGWNSEAVILLMAEQEKPSPTGSPLSGGSPLGSEQDLLSKTFPPAFDGAPLASSGKHLLQELLMGGGRKAGAEASLNLHGGDEVDMRLEAMVEDLAGVNSFTFGHHQHLVEDAFTKVDAARTALSKVLTETTLRHSAPTFTPGQLWPGSGVVPGANSQSSFVD</sequence>
<comment type="caution">
    <text evidence="4">The sequence shown here is derived from an EMBL/GenBank/DDBJ whole genome shotgun (WGS) entry which is preliminary data.</text>
</comment>
<dbReference type="Proteomes" id="UP000654075">
    <property type="component" value="Unassembled WGS sequence"/>
</dbReference>
<feature type="transmembrane region" description="Helical" evidence="2">
    <location>
        <begin position="107"/>
        <end position="128"/>
    </location>
</feature>
<dbReference type="EMBL" id="CAJNNV010033214">
    <property type="protein sequence ID" value="CAE8642821.1"/>
    <property type="molecule type" value="Genomic_DNA"/>
</dbReference>
<keyword evidence="2" id="KW-1133">Transmembrane helix</keyword>